<dbReference type="Proteomes" id="UP000297948">
    <property type="component" value="Unassembled WGS sequence"/>
</dbReference>
<dbReference type="PROSITE" id="PS51257">
    <property type="entry name" value="PROKAR_LIPOPROTEIN"/>
    <property type="match status" value="1"/>
</dbReference>
<accession>A0A4Z0HCT4</accession>
<proteinExistence type="predicted"/>
<dbReference type="RefSeq" id="WP_135337900.1">
    <property type="nucleotide sequence ID" value="NZ_JBHLTX010000036.1"/>
</dbReference>
<evidence type="ECO:0000313" key="3">
    <source>
        <dbReference type="Proteomes" id="UP000297948"/>
    </source>
</evidence>
<feature type="region of interest" description="Disordered" evidence="1">
    <location>
        <begin position="33"/>
        <end position="93"/>
    </location>
</feature>
<name>A0A4Z0HCT4_9ACTN</name>
<dbReference type="AlphaFoldDB" id="A0A4Z0HCT4"/>
<dbReference type="EMBL" id="SRID01000033">
    <property type="protein sequence ID" value="TGB15929.1"/>
    <property type="molecule type" value="Genomic_DNA"/>
</dbReference>
<organism evidence="2 3">
    <name type="scientific">Streptomyces palmae</name>
    <dbReference type="NCBI Taxonomy" id="1701085"/>
    <lineage>
        <taxon>Bacteria</taxon>
        <taxon>Bacillati</taxon>
        <taxon>Actinomycetota</taxon>
        <taxon>Actinomycetes</taxon>
        <taxon>Kitasatosporales</taxon>
        <taxon>Streptomycetaceae</taxon>
        <taxon>Streptomyces</taxon>
    </lineage>
</organism>
<keyword evidence="3" id="KW-1185">Reference proteome</keyword>
<feature type="compositionally biased region" description="Gly residues" evidence="1">
    <location>
        <begin position="71"/>
        <end position="86"/>
    </location>
</feature>
<reference evidence="2 3" key="1">
    <citation type="submission" date="2019-03" db="EMBL/GenBank/DDBJ databases">
        <authorList>
            <person name="Gonzalez-Pimentel J.L."/>
        </authorList>
    </citation>
    <scope>NUCLEOTIDE SEQUENCE [LARGE SCALE GENOMIC DNA]</scope>
    <source>
        <strain evidence="2 3">JCM 31289</strain>
    </source>
</reference>
<feature type="compositionally biased region" description="Low complexity" evidence="1">
    <location>
        <begin position="41"/>
        <end position="53"/>
    </location>
</feature>
<protein>
    <submittedName>
        <fullName evidence="2">Uncharacterized protein</fullName>
    </submittedName>
</protein>
<dbReference type="OrthoDB" id="3483234at2"/>
<gene>
    <name evidence="2" type="ORF">E4099_06045</name>
</gene>
<feature type="region of interest" description="Disordered" evidence="1">
    <location>
        <begin position="162"/>
        <end position="183"/>
    </location>
</feature>
<evidence type="ECO:0000256" key="1">
    <source>
        <dbReference type="SAM" id="MobiDB-lite"/>
    </source>
</evidence>
<feature type="compositionally biased region" description="Low complexity" evidence="1">
    <location>
        <begin position="61"/>
        <end position="70"/>
    </location>
</feature>
<sequence>MLRKAAQVTGAALIAAVLVTGCGGGKGDKGGKGLIGGQQGSGQTDSGKSAATGGDSGDSTGGSTATSTGGSSTGGTTGGGSTGGTPDGSYVSQSGGQTRSFYFHGSVVGFAPKFGTSCTGSYSAPTVTLTCPDGSTDWNSGKVTVNNGGESVTVRWDASGQEDTFTKLGGSNAGGLPTPPPLS</sequence>
<evidence type="ECO:0000313" key="2">
    <source>
        <dbReference type="EMBL" id="TGB15929.1"/>
    </source>
</evidence>
<comment type="caution">
    <text evidence="2">The sequence shown here is derived from an EMBL/GenBank/DDBJ whole genome shotgun (WGS) entry which is preliminary data.</text>
</comment>